<dbReference type="GeneID" id="70192833"/>
<dbReference type="Proteomes" id="UP000756346">
    <property type="component" value="Unassembled WGS sequence"/>
</dbReference>
<evidence type="ECO:0000313" key="2">
    <source>
        <dbReference type="Proteomes" id="UP000756346"/>
    </source>
</evidence>
<accession>A0A9P8YFB3</accession>
<reference evidence="1" key="1">
    <citation type="journal article" date="2021" name="Nat. Commun.">
        <title>Genetic determinants of endophytism in the Arabidopsis root mycobiome.</title>
        <authorList>
            <person name="Mesny F."/>
            <person name="Miyauchi S."/>
            <person name="Thiergart T."/>
            <person name="Pickel B."/>
            <person name="Atanasova L."/>
            <person name="Karlsson M."/>
            <person name="Huettel B."/>
            <person name="Barry K.W."/>
            <person name="Haridas S."/>
            <person name="Chen C."/>
            <person name="Bauer D."/>
            <person name="Andreopoulos W."/>
            <person name="Pangilinan J."/>
            <person name="LaButti K."/>
            <person name="Riley R."/>
            <person name="Lipzen A."/>
            <person name="Clum A."/>
            <person name="Drula E."/>
            <person name="Henrissat B."/>
            <person name="Kohler A."/>
            <person name="Grigoriev I.V."/>
            <person name="Martin F.M."/>
            <person name="Hacquard S."/>
        </authorList>
    </citation>
    <scope>NUCLEOTIDE SEQUENCE</scope>
    <source>
        <strain evidence="1">MPI-CAGE-CH-0230</strain>
    </source>
</reference>
<evidence type="ECO:0000313" key="1">
    <source>
        <dbReference type="EMBL" id="KAH7037941.1"/>
    </source>
</evidence>
<dbReference type="EMBL" id="JAGTJQ010000002">
    <property type="protein sequence ID" value="KAH7037941.1"/>
    <property type="molecule type" value="Genomic_DNA"/>
</dbReference>
<protein>
    <submittedName>
        <fullName evidence="1">Uncharacterized protein</fullName>
    </submittedName>
</protein>
<gene>
    <name evidence="1" type="ORF">B0I36DRAFT_73001</name>
</gene>
<proteinExistence type="predicted"/>
<name>A0A9P8YFB3_9PEZI</name>
<keyword evidence="2" id="KW-1185">Reference proteome</keyword>
<dbReference type="RefSeq" id="XP_046017062.1">
    <property type="nucleotide sequence ID" value="XM_046163287.1"/>
</dbReference>
<sequence length="214" mass="23560">MVAYEMASLELRRERERNVNWSGQRKEGATGMCSCSGRGFWHLSASRAVLGRGQHKMPTSDWTGLAANNRQISKGRLARRVHGRPRRRPWFRTKEAQVGCSSTDVVGYIRIRIPTVGRAAAVSRPAVMRESNHPNARMMVCAGPAAARNRAVGAVQEATSANEVVCVLAASTVVREMHEEGRKRPGWCKNRRHGRLTLSCGGHAGAHVGGRGWR</sequence>
<organism evidence="1 2">
    <name type="scientific">Microdochium trichocladiopsis</name>
    <dbReference type="NCBI Taxonomy" id="1682393"/>
    <lineage>
        <taxon>Eukaryota</taxon>
        <taxon>Fungi</taxon>
        <taxon>Dikarya</taxon>
        <taxon>Ascomycota</taxon>
        <taxon>Pezizomycotina</taxon>
        <taxon>Sordariomycetes</taxon>
        <taxon>Xylariomycetidae</taxon>
        <taxon>Xylariales</taxon>
        <taxon>Microdochiaceae</taxon>
        <taxon>Microdochium</taxon>
    </lineage>
</organism>
<dbReference type="AlphaFoldDB" id="A0A9P8YFB3"/>
<comment type="caution">
    <text evidence="1">The sequence shown here is derived from an EMBL/GenBank/DDBJ whole genome shotgun (WGS) entry which is preliminary data.</text>
</comment>